<dbReference type="Pfam" id="PF00072">
    <property type="entry name" value="Response_reg"/>
    <property type="match status" value="2"/>
</dbReference>
<feature type="domain" description="Response regulatory" evidence="25">
    <location>
        <begin position="753"/>
        <end position="872"/>
    </location>
</feature>
<keyword evidence="5 21" id="KW-0597">Phosphoprotein</keyword>
<feature type="domain" description="HPt" evidence="29">
    <location>
        <begin position="1071"/>
        <end position="1168"/>
    </location>
</feature>
<feature type="domain" description="PAS" evidence="26">
    <location>
        <begin position="360"/>
        <end position="429"/>
    </location>
</feature>
<dbReference type="EMBL" id="WNLA01000007">
    <property type="protein sequence ID" value="MTW02937.1"/>
    <property type="molecule type" value="Genomic_DNA"/>
</dbReference>
<comment type="catalytic activity">
    <reaction evidence="1">
        <text>ATP + protein L-histidine = ADP + protein N-phospho-L-histidine.</text>
        <dbReference type="EC" id="2.7.13.3"/>
    </reaction>
</comment>
<dbReference type="PANTHER" id="PTHR45339:SF1">
    <property type="entry name" value="HYBRID SIGNAL TRANSDUCTION HISTIDINE KINASE J"/>
    <property type="match status" value="1"/>
</dbReference>
<keyword evidence="13" id="KW-0902">Two-component regulatory system</keyword>
<evidence type="ECO:0000259" key="29">
    <source>
        <dbReference type="PROSITE" id="PS50894"/>
    </source>
</evidence>
<dbReference type="CDD" id="cd17546">
    <property type="entry name" value="REC_hyHK_CKI1_RcsC-like"/>
    <property type="match status" value="1"/>
</dbReference>
<dbReference type="PROSITE" id="PS50112">
    <property type="entry name" value="PAS"/>
    <property type="match status" value="1"/>
</dbReference>
<dbReference type="InterPro" id="IPR001789">
    <property type="entry name" value="Sig_transdc_resp-reg_receiver"/>
</dbReference>
<dbReference type="SMART" id="SM00387">
    <property type="entry name" value="HATPase_c"/>
    <property type="match status" value="1"/>
</dbReference>
<evidence type="ECO:0000256" key="15">
    <source>
        <dbReference type="ARBA" id="ARBA00023136"/>
    </source>
</evidence>
<evidence type="ECO:0000313" key="31">
    <source>
        <dbReference type="Proteomes" id="UP000484015"/>
    </source>
</evidence>
<dbReference type="PROSITE" id="PS50894">
    <property type="entry name" value="HPT"/>
    <property type="match status" value="1"/>
</dbReference>
<dbReference type="GO" id="GO:0005886">
    <property type="term" value="C:plasma membrane"/>
    <property type="evidence" value="ECO:0007669"/>
    <property type="project" value="UniProtKB-SubCell"/>
</dbReference>
<dbReference type="PROSITE" id="PS50885">
    <property type="entry name" value="HAMP"/>
    <property type="match status" value="1"/>
</dbReference>
<evidence type="ECO:0000259" key="24">
    <source>
        <dbReference type="PROSITE" id="PS50109"/>
    </source>
</evidence>
<dbReference type="InterPro" id="IPR003660">
    <property type="entry name" value="HAMP_dom"/>
</dbReference>
<comment type="subcellular location">
    <subcellularLocation>
        <location evidence="2">Cell membrane</location>
        <topology evidence="2">Multi-pass membrane protein</topology>
    </subcellularLocation>
</comment>
<feature type="modified residue" description="4-aspartylphosphate" evidence="21">
    <location>
        <position position="803"/>
    </location>
</feature>
<evidence type="ECO:0000259" key="25">
    <source>
        <dbReference type="PROSITE" id="PS50110"/>
    </source>
</evidence>
<dbReference type="SMART" id="SM00388">
    <property type="entry name" value="HisKA"/>
    <property type="match status" value="1"/>
</dbReference>
<name>A0A6L6PZF1_9BURK</name>
<evidence type="ECO:0000256" key="17">
    <source>
        <dbReference type="ARBA" id="ARBA00064003"/>
    </source>
</evidence>
<dbReference type="CDD" id="cd00082">
    <property type="entry name" value="HisKA"/>
    <property type="match status" value="1"/>
</dbReference>
<dbReference type="InterPro" id="IPR003661">
    <property type="entry name" value="HisK_dim/P_dom"/>
</dbReference>
<evidence type="ECO:0000256" key="3">
    <source>
        <dbReference type="ARBA" id="ARBA00012438"/>
    </source>
</evidence>
<dbReference type="CDD" id="cd06225">
    <property type="entry name" value="HAMP"/>
    <property type="match status" value="1"/>
</dbReference>
<organism evidence="30 31">
    <name type="scientific">Pseudoduganella ginsengisoli</name>
    <dbReference type="NCBI Taxonomy" id="1462440"/>
    <lineage>
        <taxon>Bacteria</taxon>
        <taxon>Pseudomonadati</taxon>
        <taxon>Pseudomonadota</taxon>
        <taxon>Betaproteobacteria</taxon>
        <taxon>Burkholderiales</taxon>
        <taxon>Oxalobacteraceae</taxon>
        <taxon>Telluria group</taxon>
        <taxon>Pseudoduganella</taxon>
    </lineage>
</organism>
<keyword evidence="10" id="KW-0418">Kinase</keyword>
<dbReference type="CDD" id="cd18774">
    <property type="entry name" value="PDC2_HK_sensor"/>
    <property type="match status" value="1"/>
</dbReference>
<dbReference type="InterPro" id="IPR036097">
    <property type="entry name" value="HisK_dim/P_sf"/>
</dbReference>
<accession>A0A6L6PZF1</accession>
<evidence type="ECO:0000259" key="28">
    <source>
        <dbReference type="PROSITE" id="PS50885"/>
    </source>
</evidence>
<evidence type="ECO:0000256" key="6">
    <source>
        <dbReference type="ARBA" id="ARBA00022679"/>
    </source>
</evidence>
<dbReference type="OrthoDB" id="5290456at2"/>
<dbReference type="InterPro" id="IPR003594">
    <property type="entry name" value="HATPase_dom"/>
</dbReference>
<feature type="modified residue" description="Phosphohistidine" evidence="20">
    <location>
        <position position="1110"/>
    </location>
</feature>
<dbReference type="InterPro" id="IPR005467">
    <property type="entry name" value="His_kinase_dom"/>
</dbReference>
<evidence type="ECO:0000256" key="11">
    <source>
        <dbReference type="ARBA" id="ARBA00022840"/>
    </source>
</evidence>
<dbReference type="Gene3D" id="3.40.50.2300">
    <property type="match status" value="2"/>
</dbReference>
<keyword evidence="4" id="KW-1003">Cell membrane</keyword>
<dbReference type="Pfam" id="PF01627">
    <property type="entry name" value="Hpt"/>
    <property type="match status" value="1"/>
</dbReference>
<evidence type="ECO:0000256" key="2">
    <source>
        <dbReference type="ARBA" id="ARBA00004651"/>
    </source>
</evidence>
<evidence type="ECO:0000256" key="19">
    <source>
        <dbReference type="ARBA" id="ARBA00070152"/>
    </source>
</evidence>
<evidence type="ECO:0000256" key="21">
    <source>
        <dbReference type="PROSITE-ProRule" id="PRU00169"/>
    </source>
</evidence>
<keyword evidence="11" id="KW-0067">ATP-binding</keyword>
<keyword evidence="9" id="KW-0547">Nucleotide-binding</keyword>
<dbReference type="PROSITE" id="PS50110">
    <property type="entry name" value="RESPONSE_REGULATORY"/>
    <property type="match status" value="2"/>
</dbReference>
<comment type="caution">
    <text evidence="30">The sequence shown here is derived from an EMBL/GenBank/DDBJ whole genome shotgun (WGS) entry which is preliminary data.</text>
</comment>
<dbReference type="Gene3D" id="3.30.450.20">
    <property type="entry name" value="PAS domain"/>
    <property type="match status" value="2"/>
</dbReference>
<dbReference type="Proteomes" id="UP000484015">
    <property type="component" value="Unassembled WGS sequence"/>
</dbReference>
<evidence type="ECO:0000256" key="22">
    <source>
        <dbReference type="SAM" id="Coils"/>
    </source>
</evidence>
<dbReference type="CDD" id="cd00156">
    <property type="entry name" value="REC"/>
    <property type="match status" value="1"/>
</dbReference>
<dbReference type="SUPFAM" id="SSF55874">
    <property type="entry name" value="ATPase domain of HSP90 chaperone/DNA topoisomerase II/histidine kinase"/>
    <property type="match status" value="1"/>
</dbReference>
<evidence type="ECO:0000256" key="1">
    <source>
        <dbReference type="ARBA" id="ARBA00000085"/>
    </source>
</evidence>
<dbReference type="PRINTS" id="PR00344">
    <property type="entry name" value="BCTRLSENSOR"/>
</dbReference>
<evidence type="ECO:0000256" key="5">
    <source>
        <dbReference type="ARBA" id="ARBA00022553"/>
    </source>
</evidence>
<dbReference type="SUPFAM" id="SSF52172">
    <property type="entry name" value="CheY-like"/>
    <property type="match status" value="2"/>
</dbReference>
<feature type="domain" description="Histidine kinase" evidence="24">
    <location>
        <begin position="515"/>
        <end position="736"/>
    </location>
</feature>
<gene>
    <name evidence="30" type="ORF">GM668_12665</name>
</gene>
<dbReference type="Gene3D" id="3.30.565.10">
    <property type="entry name" value="Histidine kinase-like ATPase, C-terminal domain"/>
    <property type="match status" value="1"/>
</dbReference>
<dbReference type="InterPro" id="IPR000014">
    <property type="entry name" value="PAS"/>
</dbReference>
<evidence type="ECO:0000256" key="14">
    <source>
        <dbReference type="ARBA" id="ARBA00023026"/>
    </source>
</evidence>
<evidence type="ECO:0000256" key="12">
    <source>
        <dbReference type="ARBA" id="ARBA00022989"/>
    </source>
</evidence>
<feature type="modified residue" description="4-aspartylphosphate" evidence="21">
    <location>
        <position position="947"/>
    </location>
</feature>
<dbReference type="InterPro" id="IPR036890">
    <property type="entry name" value="HATPase_C_sf"/>
</dbReference>
<keyword evidence="15 23" id="KW-0472">Membrane</keyword>
<dbReference type="FunFam" id="3.30.565.10:FF:000010">
    <property type="entry name" value="Sensor histidine kinase RcsC"/>
    <property type="match status" value="1"/>
</dbReference>
<dbReference type="CDD" id="cd12914">
    <property type="entry name" value="PDC1_DGC_like"/>
    <property type="match status" value="1"/>
</dbReference>
<dbReference type="InterPro" id="IPR008207">
    <property type="entry name" value="Sig_transdc_His_kin_Hpt_dom"/>
</dbReference>
<feature type="domain" description="PAC" evidence="27">
    <location>
        <begin position="440"/>
        <end position="490"/>
    </location>
</feature>
<dbReference type="RefSeq" id="WP_155439331.1">
    <property type="nucleotide sequence ID" value="NZ_WNLA01000007.1"/>
</dbReference>
<keyword evidence="14" id="KW-0843">Virulence</keyword>
<dbReference type="InterPro" id="IPR035965">
    <property type="entry name" value="PAS-like_dom_sf"/>
</dbReference>
<keyword evidence="8" id="KW-0732">Signal</keyword>
<dbReference type="AlphaFoldDB" id="A0A6L6PZF1"/>
<evidence type="ECO:0000313" key="30">
    <source>
        <dbReference type="EMBL" id="MTW02937.1"/>
    </source>
</evidence>
<dbReference type="SUPFAM" id="SSF47226">
    <property type="entry name" value="Histidine-containing phosphotransfer domain, HPT domain"/>
    <property type="match status" value="1"/>
</dbReference>
<dbReference type="CDD" id="cd00130">
    <property type="entry name" value="PAS"/>
    <property type="match status" value="1"/>
</dbReference>
<dbReference type="SUPFAM" id="SSF55785">
    <property type="entry name" value="PYP-like sensor domain (PAS domain)"/>
    <property type="match status" value="1"/>
</dbReference>
<keyword evidence="31" id="KW-1185">Reference proteome</keyword>
<dbReference type="CDD" id="cd16922">
    <property type="entry name" value="HATPase_EvgS-ArcB-TorS-like"/>
    <property type="match status" value="1"/>
</dbReference>
<feature type="transmembrane region" description="Helical" evidence="23">
    <location>
        <begin position="287"/>
        <end position="305"/>
    </location>
</feature>
<feature type="coiled-coil region" evidence="22">
    <location>
        <begin position="478"/>
        <end position="505"/>
    </location>
</feature>
<dbReference type="Gene3D" id="6.10.340.10">
    <property type="match status" value="1"/>
</dbReference>
<evidence type="ECO:0000256" key="18">
    <source>
        <dbReference type="ARBA" id="ARBA00068150"/>
    </source>
</evidence>
<dbReference type="Gene3D" id="1.20.120.160">
    <property type="entry name" value="HPT domain"/>
    <property type="match status" value="1"/>
</dbReference>
<evidence type="ECO:0000256" key="8">
    <source>
        <dbReference type="ARBA" id="ARBA00022729"/>
    </source>
</evidence>
<dbReference type="Pfam" id="PF00672">
    <property type="entry name" value="HAMP"/>
    <property type="match status" value="1"/>
</dbReference>
<dbReference type="FunFam" id="1.10.287.130:FF:000002">
    <property type="entry name" value="Two-component osmosensing histidine kinase"/>
    <property type="match status" value="1"/>
</dbReference>
<evidence type="ECO:0000256" key="10">
    <source>
        <dbReference type="ARBA" id="ARBA00022777"/>
    </source>
</evidence>
<dbReference type="PROSITE" id="PS50113">
    <property type="entry name" value="PAC"/>
    <property type="match status" value="1"/>
</dbReference>
<dbReference type="InterPro" id="IPR000700">
    <property type="entry name" value="PAS-assoc_C"/>
</dbReference>
<dbReference type="Gene3D" id="1.10.287.130">
    <property type="match status" value="1"/>
</dbReference>
<dbReference type="SMART" id="SM00448">
    <property type="entry name" value="REC"/>
    <property type="match status" value="2"/>
</dbReference>
<reference evidence="30 31" key="1">
    <citation type="submission" date="2019-11" db="EMBL/GenBank/DDBJ databases">
        <title>Type strains purchased from KCTC, JCM and DSMZ.</title>
        <authorList>
            <person name="Lu H."/>
        </authorList>
    </citation>
    <scope>NUCLEOTIDE SEQUENCE [LARGE SCALE GENOMIC DNA]</scope>
    <source>
        <strain evidence="30 31">KCTC 42409</strain>
    </source>
</reference>
<evidence type="ECO:0000259" key="26">
    <source>
        <dbReference type="PROSITE" id="PS50112"/>
    </source>
</evidence>
<proteinExistence type="predicted"/>
<evidence type="ECO:0000256" key="9">
    <source>
        <dbReference type="ARBA" id="ARBA00022741"/>
    </source>
</evidence>
<evidence type="ECO:0000256" key="20">
    <source>
        <dbReference type="PROSITE-ProRule" id="PRU00110"/>
    </source>
</evidence>
<dbReference type="EC" id="2.7.13.3" evidence="3"/>
<dbReference type="Pfam" id="PF00512">
    <property type="entry name" value="HisKA"/>
    <property type="match status" value="1"/>
</dbReference>
<protein>
    <recommendedName>
        <fullName evidence="18">Sensory/regulatory protein RpfC</fullName>
        <ecNumber evidence="3">2.7.13.3</ecNumber>
    </recommendedName>
    <alternativeName>
        <fullName evidence="19">Virulence sensor protein BvgS</fullName>
    </alternativeName>
</protein>
<dbReference type="SUPFAM" id="SSF47384">
    <property type="entry name" value="Homodimeric domain of signal transducing histidine kinase"/>
    <property type="match status" value="1"/>
</dbReference>
<dbReference type="InterPro" id="IPR036641">
    <property type="entry name" value="HPT_dom_sf"/>
</dbReference>
<keyword evidence="6" id="KW-0808">Transferase</keyword>
<comment type="function">
    <text evidence="16">Member of the two-component regulatory system BvgS/BvgA. Phosphorylates BvgA via a four-step phosphorelay in response to environmental signals.</text>
</comment>
<evidence type="ECO:0000256" key="13">
    <source>
        <dbReference type="ARBA" id="ARBA00023012"/>
    </source>
</evidence>
<dbReference type="PANTHER" id="PTHR45339">
    <property type="entry name" value="HYBRID SIGNAL TRANSDUCTION HISTIDINE KINASE J"/>
    <property type="match status" value="1"/>
</dbReference>
<dbReference type="GO" id="GO:0005524">
    <property type="term" value="F:ATP binding"/>
    <property type="evidence" value="ECO:0007669"/>
    <property type="project" value="UniProtKB-KW"/>
</dbReference>
<evidence type="ECO:0000256" key="23">
    <source>
        <dbReference type="SAM" id="Phobius"/>
    </source>
</evidence>
<keyword evidence="7 23" id="KW-0812">Transmembrane</keyword>
<dbReference type="InterPro" id="IPR004358">
    <property type="entry name" value="Sig_transdc_His_kin-like_C"/>
</dbReference>
<evidence type="ECO:0000256" key="7">
    <source>
        <dbReference type="ARBA" id="ARBA00022692"/>
    </source>
</evidence>
<dbReference type="SMART" id="SM00304">
    <property type="entry name" value="HAMP"/>
    <property type="match status" value="1"/>
</dbReference>
<evidence type="ECO:0000256" key="16">
    <source>
        <dbReference type="ARBA" id="ARBA00058004"/>
    </source>
</evidence>
<evidence type="ECO:0000256" key="4">
    <source>
        <dbReference type="ARBA" id="ARBA00022475"/>
    </source>
</evidence>
<dbReference type="Pfam" id="PF02518">
    <property type="entry name" value="HATPase_c"/>
    <property type="match status" value="1"/>
</dbReference>
<sequence>MKPLGIKVKVALATSITSVVVVGLVTAMQMRKLEQDFTRVLFAQQTALINRTAEELDDKLNMLLGIIAMSAKMQPPSLVRDPAALRAYYADRAVLSLFDDILVLDPKGQIIADLPEVAGRTQINAGDRAFFKKVLATHQPLIAEPVIGKSGKQPIVQMAAPVLDNKGEVQAVLVGVLRLYKENVLGHLRNAKVGRTGYYFAVTRSDAPLYVLHPDLERMLKPRPPNADSATTRALNEGFEGTAIGTGSNGIHAFSSFKALKSVDWVLAASLPVEEAFEPFEGMRSRVATWGILASLAAAALIGWLTTRLMAPLARLQDAIQRMQAGRRQDTFTPIAVSANDEIGEVTQAFNSLMRQREAADRRLHDMIDLAPNAIVVTDADGRIETFNREAERCFGYARDDILGRPVEMLIPPDQRDAHQQLRQGFASTRLSPEPVRMGSGRTLQGLRKDGSRFPADISLSAISTADGLKVLAVITDITQRERLRQESEARAAELEQSRDRAEAANRAKSDFVANMSHEIRTPMNAVLGMAHLLGNTPLTAQQRKYLNMVQASGQTLLAILNDVLDFSKIEARRMELAPVDFDLDDTVNSLATTMTMNAGEKELELAIAVAPDVPRQLHGDALRLQQILVNLAGNAIKFTEQGEVVVRVALASRDGATAMLRFEVADTGIGISEAQQAQLFNAFTQGDESITRRFGGTGLGLAITKKLIELMGGDIAVDSAEGKGSRFWFTLPFAVVADAAKEVRQPGPGKQRVLVADDNATSRELVCQLIRAWGWEVEQAPSFDAALERLPAQPHCNVLLADWHMPGMDAPDALRKVRRVAADLPVVTMLNAFARDRIDAAATSGRQLQPDAVLVKPVTASSLYDALHQALQTKAGGNDGAAKPSAIAGRLRGVHFLLVEDNLLNQAVARGILEHAGATVDTVGDGQQAVDLLRTDAGRYDVVLMDMQMPVLDGFSATAILRRELKLTLPVIAMTAGVLASERDRCVEAGISDFIAKPVVVEDMLAVIGRHLPSASGALLANGAPAPGVAQSAALAAPTAAPAPALAHQELEPLFNMSGLMKVMGKDPKGRAVMFRMVRGAVSSGMKPADDADLALKEDRPEDAARILHSLRGAIGVLGAKRLIRATLEAEHAITEQRRDEWPAHFAEVRTVLAATLQEAEEWLEREENATT</sequence>
<dbReference type="NCBIfam" id="TIGR00229">
    <property type="entry name" value="sensory_box"/>
    <property type="match status" value="1"/>
</dbReference>
<feature type="domain" description="Response regulatory" evidence="25">
    <location>
        <begin position="896"/>
        <end position="1013"/>
    </location>
</feature>
<dbReference type="Pfam" id="PF13426">
    <property type="entry name" value="PAS_9"/>
    <property type="match status" value="1"/>
</dbReference>
<keyword evidence="22" id="KW-0175">Coiled coil</keyword>
<feature type="transmembrane region" description="Helical" evidence="23">
    <location>
        <begin position="6"/>
        <end position="27"/>
    </location>
</feature>
<comment type="subunit">
    <text evidence="17">At low DSF concentrations, interacts with RpfF.</text>
</comment>
<dbReference type="GO" id="GO:0000155">
    <property type="term" value="F:phosphorelay sensor kinase activity"/>
    <property type="evidence" value="ECO:0007669"/>
    <property type="project" value="InterPro"/>
</dbReference>
<dbReference type="PROSITE" id="PS50109">
    <property type="entry name" value="HIS_KIN"/>
    <property type="match status" value="1"/>
</dbReference>
<feature type="domain" description="HAMP" evidence="28">
    <location>
        <begin position="307"/>
        <end position="362"/>
    </location>
</feature>
<evidence type="ECO:0000259" key="27">
    <source>
        <dbReference type="PROSITE" id="PS50113"/>
    </source>
</evidence>
<dbReference type="InterPro" id="IPR011006">
    <property type="entry name" value="CheY-like_superfamily"/>
</dbReference>
<keyword evidence="12 23" id="KW-1133">Transmembrane helix</keyword>
<dbReference type="SMART" id="SM00091">
    <property type="entry name" value="PAS"/>
    <property type="match status" value="1"/>
</dbReference>